<keyword evidence="5" id="KW-0813">Transport</keyword>
<keyword evidence="11" id="KW-0032">Aminotransferase</keyword>
<accession>A0A511B2M4</accession>
<feature type="transmembrane region" description="Helical" evidence="10">
    <location>
        <begin position="162"/>
        <end position="179"/>
    </location>
</feature>
<dbReference type="PANTHER" id="PTHR36122">
    <property type="entry name" value="NICOTINAMIDE RIBOSIDE TRANSPORTER PNUC"/>
    <property type="match status" value="1"/>
</dbReference>
<dbReference type="InterPro" id="IPR006419">
    <property type="entry name" value="NMN_transpt_PnuC"/>
</dbReference>
<gene>
    <name evidence="11" type="primary">pnuC</name>
    <name evidence="11" type="ORF">GWA01_24340</name>
</gene>
<evidence type="ECO:0000256" key="1">
    <source>
        <dbReference type="ARBA" id="ARBA00002672"/>
    </source>
</evidence>
<dbReference type="OrthoDB" id="9791248at2"/>
<evidence type="ECO:0000256" key="3">
    <source>
        <dbReference type="ARBA" id="ARBA00006669"/>
    </source>
</evidence>
<dbReference type="Pfam" id="PF04973">
    <property type="entry name" value="NMN_transporter"/>
    <property type="match status" value="1"/>
</dbReference>
<dbReference type="NCBIfam" id="TIGR01528">
    <property type="entry name" value="NMN_trans_PnuC"/>
    <property type="match status" value="1"/>
</dbReference>
<evidence type="ECO:0000256" key="9">
    <source>
        <dbReference type="ARBA" id="ARBA00023136"/>
    </source>
</evidence>
<dbReference type="PANTHER" id="PTHR36122:SF2">
    <property type="entry name" value="NICOTINAMIDE RIBOSIDE TRANSPORTER PNUC"/>
    <property type="match status" value="1"/>
</dbReference>
<keyword evidence="9 10" id="KW-0472">Membrane</keyword>
<dbReference type="RefSeq" id="WP_146798419.1">
    <property type="nucleotide sequence ID" value="NZ_BARC01000001.1"/>
</dbReference>
<evidence type="ECO:0000256" key="2">
    <source>
        <dbReference type="ARBA" id="ARBA00004651"/>
    </source>
</evidence>
<evidence type="ECO:0000256" key="10">
    <source>
        <dbReference type="SAM" id="Phobius"/>
    </source>
</evidence>
<evidence type="ECO:0000313" key="12">
    <source>
        <dbReference type="Proteomes" id="UP000321230"/>
    </source>
</evidence>
<name>A0A511B2M4_9PROT</name>
<proteinExistence type="inferred from homology"/>
<dbReference type="AlphaFoldDB" id="A0A511B2M4"/>
<reference evidence="11 12" key="1">
    <citation type="submission" date="2019-07" db="EMBL/GenBank/DDBJ databases">
        <title>Whole genome shotgun sequence of Gluconobacter wancherniae NBRC 103581.</title>
        <authorList>
            <person name="Hosoyama A."/>
            <person name="Uohara A."/>
            <person name="Ohji S."/>
            <person name="Ichikawa N."/>
        </authorList>
    </citation>
    <scope>NUCLEOTIDE SEQUENCE [LARGE SCALE GENOMIC DNA]</scope>
    <source>
        <strain evidence="11 12">NBRC 103581</strain>
    </source>
</reference>
<protein>
    <recommendedName>
        <fullName evidence="4">Nicotinamide riboside transporter PnuC</fullName>
    </recommendedName>
</protein>
<keyword evidence="11" id="KW-0808">Transferase</keyword>
<organism evidence="11 12">
    <name type="scientific">Gluconobacter wancherniae NBRC 103581</name>
    <dbReference type="NCBI Taxonomy" id="656744"/>
    <lineage>
        <taxon>Bacteria</taxon>
        <taxon>Pseudomonadati</taxon>
        <taxon>Pseudomonadota</taxon>
        <taxon>Alphaproteobacteria</taxon>
        <taxon>Acetobacterales</taxon>
        <taxon>Acetobacteraceae</taxon>
        <taxon>Gluconobacter</taxon>
    </lineage>
</organism>
<feature type="transmembrane region" description="Helical" evidence="10">
    <location>
        <begin position="46"/>
        <end position="65"/>
    </location>
</feature>
<dbReference type="GO" id="GO:0005886">
    <property type="term" value="C:plasma membrane"/>
    <property type="evidence" value="ECO:0007669"/>
    <property type="project" value="UniProtKB-SubCell"/>
</dbReference>
<evidence type="ECO:0000256" key="4">
    <source>
        <dbReference type="ARBA" id="ARBA00017522"/>
    </source>
</evidence>
<dbReference type="EMBL" id="BJUZ01000004">
    <property type="protein sequence ID" value="GEK94664.1"/>
    <property type="molecule type" value="Genomic_DNA"/>
</dbReference>
<feature type="transmembrane region" description="Helical" evidence="10">
    <location>
        <begin position="86"/>
        <end position="103"/>
    </location>
</feature>
<comment type="caution">
    <text evidence="11">The sequence shown here is derived from an EMBL/GenBank/DDBJ whole genome shotgun (WGS) entry which is preliminary data.</text>
</comment>
<sequence>MAPLELVAALLSALGVWLTIQRRLICWPVSLAAALLYGWVFLDARLYADAALQCVFCGCLLYGWAHWKYETTNSVPLRIRSASWKILASGMALGMLGAVLWGIVLKRWTDDPMPFTDAALSSFSIVAQLWAARRYPANWTLWIVIDMLYVALFVARDLYPTAILYSAFVLLALHGAYKWRKLEGTDLRLSQN</sequence>
<evidence type="ECO:0000256" key="8">
    <source>
        <dbReference type="ARBA" id="ARBA00022989"/>
    </source>
</evidence>
<keyword evidence="6" id="KW-1003">Cell membrane</keyword>
<keyword evidence="12" id="KW-1185">Reference proteome</keyword>
<comment type="function">
    <text evidence="1">Required for nicotinamide riboside transport across the inner membrane.</text>
</comment>
<comment type="similarity">
    <text evidence="3">Belongs to the nicotinamide ribonucleoside (NR) uptake permease (TC 4.B.1) family.</text>
</comment>
<keyword evidence="7 10" id="KW-0812">Transmembrane</keyword>
<evidence type="ECO:0000256" key="6">
    <source>
        <dbReference type="ARBA" id="ARBA00022475"/>
    </source>
</evidence>
<dbReference type="Proteomes" id="UP000321230">
    <property type="component" value="Unassembled WGS sequence"/>
</dbReference>
<evidence type="ECO:0000256" key="5">
    <source>
        <dbReference type="ARBA" id="ARBA00022448"/>
    </source>
</evidence>
<comment type="subcellular location">
    <subcellularLocation>
        <location evidence="2">Cell membrane</location>
        <topology evidence="2">Multi-pass membrane protein</topology>
    </subcellularLocation>
</comment>
<dbReference type="GO" id="GO:0034257">
    <property type="term" value="F:nicotinamide riboside transmembrane transporter activity"/>
    <property type="evidence" value="ECO:0007669"/>
    <property type="project" value="InterPro"/>
</dbReference>
<keyword evidence="8 10" id="KW-1133">Transmembrane helix</keyword>
<dbReference type="GO" id="GO:0008483">
    <property type="term" value="F:transaminase activity"/>
    <property type="evidence" value="ECO:0007669"/>
    <property type="project" value="UniProtKB-KW"/>
</dbReference>
<evidence type="ECO:0000256" key="7">
    <source>
        <dbReference type="ARBA" id="ARBA00022692"/>
    </source>
</evidence>
<evidence type="ECO:0000313" key="11">
    <source>
        <dbReference type="EMBL" id="GEK94664.1"/>
    </source>
</evidence>